<gene>
    <name evidence="2" type="ORF">PYTT13_20280</name>
</gene>
<feature type="transmembrane region" description="Helical" evidence="1">
    <location>
        <begin position="139"/>
        <end position="160"/>
    </location>
</feature>
<accession>A0A2D2C6R9</accession>
<organism evidence="2 3">
    <name type="scientific">Paracoccus yeei</name>
    <dbReference type="NCBI Taxonomy" id="147645"/>
    <lineage>
        <taxon>Bacteria</taxon>
        <taxon>Pseudomonadati</taxon>
        <taxon>Pseudomonadota</taxon>
        <taxon>Alphaproteobacteria</taxon>
        <taxon>Rhodobacterales</taxon>
        <taxon>Paracoccaceae</taxon>
        <taxon>Paracoccus</taxon>
    </lineage>
</organism>
<feature type="transmembrane region" description="Helical" evidence="1">
    <location>
        <begin position="199"/>
        <end position="228"/>
    </location>
</feature>
<feature type="transmembrane region" description="Helical" evidence="1">
    <location>
        <begin position="51"/>
        <end position="71"/>
    </location>
</feature>
<geneLocation type="plasmid" evidence="3">
    <name>ptt13-2</name>
</geneLocation>
<sequence>MPPVPADPGPMTRREAEVRRFVRHRFGLRGTLRLHRAALGWDLLRAPVNVALSPVFLILKLVAALLGWCGARRAAAWLGSRRIFLPSDVARQLEADLTALVERLDAQGVGPCAPPDVTRAAIAAQAETRNAVSEITTSALVLLGGFLLFHRATLGVMSLAGPVAQLRAQGQAIADFALGSWAGRLWYGFFPTSLSPWEVLLTGVVLAVAASLVTTFAGLIADPVQLWTGVHRRRLMRMLARLDRQQGPAGIEREHVLARLGDLGDIASSIWRGLR</sequence>
<evidence type="ECO:0000313" key="2">
    <source>
        <dbReference type="EMBL" id="ATQ58167.1"/>
    </source>
</evidence>
<evidence type="ECO:0000256" key="1">
    <source>
        <dbReference type="SAM" id="Phobius"/>
    </source>
</evidence>
<dbReference type="EMBL" id="CP024424">
    <property type="protein sequence ID" value="ATQ58167.1"/>
    <property type="molecule type" value="Genomic_DNA"/>
</dbReference>
<keyword evidence="1" id="KW-1133">Transmembrane helix</keyword>
<proteinExistence type="predicted"/>
<dbReference type="InterPro" id="IPR046575">
    <property type="entry name" value="DUF6635"/>
</dbReference>
<dbReference type="RefSeq" id="WP_099650519.1">
    <property type="nucleotide sequence ID" value="NZ_CAJGAB010000005.1"/>
</dbReference>
<dbReference type="Proteomes" id="UP000229314">
    <property type="component" value="Plasmid pTT13-2"/>
</dbReference>
<evidence type="ECO:0000313" key="3">
    <source>
        <dbReference type="Proteomes" id="UP000229314"/>
    </source>
</evidence>
<keyword evidence="1" id="KW-0472">Membrane</keyword>
<reference evidence="2 3" key="1">
    <citation type="submission" date="2017-10" db="EMBL/GenBank/DDBJ databases">
        <title>Complete genome sequence of Paracoccus yeei TT13 isolated from human skin.</title>
        <authorList>
            <person name="Lee K."/>
            <person name="Lim J.Y."/>
            <person name="Hwang I."/>
        </authorList>
    </citation>
    <scope>NUCLEOTIDE SEQUENCE [LARGE SCALE GENOMIC DNA]</scope>
    <source>
        <strain evidence="2 3">TT13</strain>
        <plasmid evidence="3">Plasmid ptt13-2</plasmid>
    </source>
</reference>
<name>A0A2D2C6R9_9RHOB</name>
<keyword evidence="1" id="KW-0812">Transmembrane</keyword>
<protein>
    <submittedName>
        <fullName evidence="2">Uncharacterized protein</fullName>
    </submittedName>
</protein>
<dbReference type="Pfam" id="PF20340">
    <property type="entry name" value="DUF6635"/>
    <property type="match status" value="1"/>
</dbReference>
<keyword evidence="2" id="KW-0614">Plasmid</keyword>
<dbReference type="GeneID" id="78899989"/>
<dbReference type="AlphaFoldDB" id="A0A2D2C6R9"/>